<feature type="transmembrane region" description="Helical" evidence="3">
    <location>
        <begin position="35"/>
        <end position="53"/>
    </location>
</feature>
<keyword evidence="1" id="KW-0863">Zinc-finger</keyword>
<protein>
    <submittedName>
        <fullName evidence="6">Putative zinc finger, RING/FYVE/PHD-type, Transmembrane Fragile-X-F-associated protein</fullName>
    </submittedName>
    <submittedName>
        <fullName evidence="5">Transcription factor C2H2 family</fullName>
    </submittedName>
</protein>
<dbReference type="AlphaFoldDB" id="A0A251TYW4"/>
<dbReference type="InterPro" id="IPR013083">
    <property type="entry name" value="Znf_RING/FYVE/PHD"/>
</dbReference>
<feature type="coiled-coil region" evidence="2">
    <location>
        <begin position="381"/>
        <end position="415"/>
    </location>
</feature>
<gene>
    <name evidence="6" type="ORF">HannXRQ_Chr09g0269801</name>
    <name evidence="5" type="ORF">HanXRQr2_Chr09g0407681</name>
</gene>
<dbReference type="PANTHER" id="PTHR46859:SF3">
    <property type="entry name" value="RING-TYPE DOMAIN-CONTAINING PROTEIN"/>
    <property type="match status" value="1"/>
</dbReference>
<dbReference type="EMBL" id="MNCJ02000324">
    <property type="protein sequence ID" value="KAF5792592.1"/>
    <property type="molecule type" value="Genomic_DNA"/>
</dbReference>
<organism evidence="6 7">
    <name type="scientific">Helianthus annuus</name>
    <name type="common">Common sunflower</name>
    <dbReference type="NCBI Taxonomy" id="4232"/>
    <lineage>
        <taxon>Eukaryota</taxon>
        <taxon>Viridiplantae</taxon>
        <taxon>Streptophyta</taxon>
        <taxon>Embryophyta</taxon>
        <taxon>Tracheophyta</taxon>
        <taxon>Spermatophyta</taxon>
        <taxon>Magnoliopsida</taxon>
        <taxon>eudicotyledons</taxon>
        <taxon>Gunneridae</taxon>
        <taxon>Pentapetalae</taxon>
        <taxon>asterids</taxon>
        <taxon>campanulids</taxon>
        <taxon>Asterales</taxon>
        <taxon>Asteraceae</taxon>
        <taxon>Asteroideae</taxon>
        <taxon>Heliantheae alliance</taxon>
        <taxon>Heliantheae</taxon>
        <taxon>Helianthus</taxon>
    </lineage>
</organism>
<sequence>MSWNRIANSSQAFFAHTLLFCFTLFLVLKLDHVVFYSWWIVFFPLFLFHAVVARGRFSLPGPSVSHGRQVAPFHAIVAIPLLVAFELLLCVYLESAYVEKTPTLSLKIVFLPLLAFEIAILVDNFRMCKALLPGDDDLLSDDAIWETLPHFWVAISMVFFLAATVFTLLKLSGDISSLGWWDLFINFGIAECFAFLVCTKWSNPVIHTNSQIPVASSSPTAIRYLDWHSGTAGSTEDVSDDRMCGLQDIGSHVMKIPIIGFQILLCMRLEGKPAAARFIPLPVVFSPIFLVQGLGVLFAASNLIEKIVILQRTGAGTGIYFIYAARARDSFGFLQRGSRLLGWWSTEEGSREEQARIYYNGSSGYNTFSGYPPEIVKRLPKKDLTEEVWRLQAALNEQTEITKSSQQNCERLQNDKILCRICFEREINTVLLPCRHHVLCSICSEKCQKCPICRVIIEERLPVYDV</sequence>
<feature type="transmembrane region" description="Helical" evidence="3">
    <location>
        <begin position="73"/>
        <end position="92"/>
    </location>
</feature>
<dbReference type="OMA" id="DGMCCGL"/>
<dbReference type="Pfam" id="PF13920">
    <property type="entry name" value="zf-C3HC4_3"/>
    <property type="match status" value="1"/>
</dbReference>
<dbReference type="Gramene" id="mRNA:HanXRQr2_Chr09g0407681">
    <property type="protein sequence ID" value="mRNA:HanXRQr2_Chr09g0407681"/>
    <property type="gene ID" value="HanXRQr2_Chr09g0407681"/>
</dbReference>
<accession>A0A251TYW4</accession>
<dbReference type="InterPro" id="IPR019396">
    <property type="entry name" value="TM_Fragile-X-F-assoc"/>
</dbReference>
<feature type="transmembrane region" description="Helical" evidence="3">
    <location>
        <begin position="104"/>
        <end position="122"/>
    </location>
</feature>
<keyword evidence="7" id="KW-1185">Reference proteome</keyword>
<feature type="domain" description="RING-type" evidence="4">
    <location>
        <begin position="419"/>
        <end position="454"/>
    </location>
</feature>
<dbReference type="Proteomes" id="UP000215914">
    <property type="component" value="Chromosome 9"/>
</dbReference>
<dbReference type="FunCoup" id="A0A251TYW4">
    <property type="interactions" value="2645"/>
</dbReference>
<dbReference type="InterPro" id="IPR001841">
    <property type="entry name" value="Znf_RING"/>
</dbReference>
<dbReference type="OrthoDB" id="1711136at2759"/>
<feature type="transmembrane region" description="Helical" evidence="3">
    <location>
        <begin position="279"/>
        <end position="300"/>
    </location>
</feature>
<reference evidence="6" key="2">
    <citation type="submission" date="2017-02" db="EMBL/GenBank/DDBJ databases">
        <title>Sunflower complete genome.</title>
        <authorList>
            <person name="Langlade N."/>
            <person name="Munos S."/>
        </authorList>
    </citation>
    <scope>NUCLEOTIDE SEQUENCE [LARGE SCALE GENOMIC DNA]</scope>
    <source>
        <tissue evidence="6">Leaves</tissue>
    </source>
</reference>
<proteinExistence type="predicted"/>
<evidence type="ECO:0000259" key="4">
    <source>
        <dbReference type="PROSITE" id="PS50089"/>
    </source>
</evidence>
<evidence type="ECO:0000313" key="6">
    <source>
        <dbReference type="EMBL" id="OTG16290.1"/>
    </source>
</evidence>
<feature type="transmembrane region" description="Helical" evidence="3">
    <location>
        <begin position="151"/>
        <end position="171"/>
    </location>
</feature>
<dbReference type="SUPFAM" id="SSF57850">
    <property type="entry name" value="RING/U-box"/>
    <property type="match status" value="1"/>
</dbReference>
<evidence type="ECO:0000313" key="7">
    <source>
        <dbReference type="Proteomes" id="UP000215914"/>
    </source>
</evidence>
<keyword evidence="1" id="KW-0479">Metal-binding</keyword>
<evidence type="ECO:0000256" key="2">
    <source>
        <dbReference type="SAM" id="Coils"/>
    </source>
</evidence>
<dbReference type="GO" id="GO:0008270">
    <property type="term" value="F:zinc ion binding"/>
    <property type="evidence" value="ECO:0007669"/>
    <property type="project" value="UniProtKB-KW"/>
</dbReference>
<keyword evidence="3" id="KW-1133">Transmembrane helix</keyword>
<dbReference type="STRING" id="4232.A0A251TYW4"/>
<evidence type="ECO:0000256" key="3">
    <source>
        <dbReference type="SAM" id="Phobius"/>
    </source>
</evidence>
<dbReference type="Gene3D" id="3.30.40.10">
    <property type="entry name" value="Zinc/RING finger domain, C3HC4 (zinc finger)"/>
    <property type="match status" value="1"/>
</dbReference>
<evidence type="ECO:0000256" key="1">
    <source>
        <dbReference type="PROSITE-ProRule" id="PRU00175"/>
    </source>
</evidence>
<dbReference type="InParanoid" id="A0A251TYW4"/>
<dbReference type="PROSITE" id="PS50089">
    <property type="entry name" value="ZF_RING_2"/>
    <property type="match status" value="1"/>
</dbReference>
<reference evidence="5 7" key="1">
    <citation type="journal article" date="2017" name="Nature">
        <title>The sunflower genome provides insights into oil metabolism, flowering and Asterid evolution.</title>
        <authorList>
            <person name="Badouin H."/>
            <person name="Gouzy J."/>
            <person name="Grassa C.J."/>
            <person name="Murat F."/>
            <person name="Staton S.E."/>
            <person name="Cottret L."/>
            <person name="Lelandais-Briere C."/>
            <person name="Owens G.L."/>
            <person name="Carrere S."/>
            <person name="Mayjonade B."/>
            <person name="Legrand L."/>
            <person name="Gill N."/>
            <person name="Kane N.C."/>
            <person name="Bowers J.E."/>
            <person name="Hubner S."/>
            <person name="Bellec A."/>
            <person name="Berard A."/>
            <person name="Berges H."/>
            <person name="Blanchet N."/>
            <person name="Boniface M.C."/>
            <person name="Brunel D."/>
            <person name="Catrice O."/>
            <person name="Chaidir N."/>
            <person name="Claudel C."/>
            <person name="Donnadieu C."/>
            <person name="Faraut T."/>
            <person name="Fievet G."/>
            <person name="Helmstetter N."/>
            <person name="King M."/>
            <person name="Knapp S.J."/>
            <person name="Lai Z."/>
            <person name="Le Paslier M.C."/>
            <person name="Lippi Y."/>
            <person name="Lorenzon L."/>
            <person name="Mandel J.R."/>
            <person name="Marage G."/>
            <person name="Marchand G."/>
            <person name="Marquand E."/>
            <person name="Bret-Mestries E."/>
            <person name="Morien E."/>
            <person name="Nambeesan S."/>
            <person name="Nguyen T."/>
            <person name="Pegot-Espagnet P."/>
            <person name="Pouilly N."/>
            <person name="Raftis F."/>
            <person name="Sallet E."/>
            <person name="Schiex T."/>
            <person name="Thomas J."/>
            <person name="Vandecasteele C."/>
            <person name="Vares D."/>
            <person name="Vear F."/>
            <person name="Vautrin S."/>
            <person name="Crespi M."/>
            <person name="Mangin B."/>
            <person name="Burke J.M."/>
            <person name="Salse J."/>
            <person name="Munos S."/>
            <person name="Vincourt P."/>
            <person name="Rieseberg L.H."/>
            <person name="Langlade N.B."/>
        </authorList>
    </citation>
    <scope>NUCLEOTIDE SEQUENCE [LARGE SCALE GENOMIC DNA]</scope>
    <source>
        <strain evidence="7">cv. SF193</strain>
        <tissue evidence="5">Leaves</tissue>
    </source>
</reference>
<keyword evidence="3" id="KW-0472">Membrane</keyword>
<keyword evidence="3 6" id="KW-0812">Transmembrane</keyword>
<name>A0A251TYW4_HELAN</name>
<keyword evidence="1" id="KW-0862">Zinc</keyword>
<feature type="transmembrane region" description="Helical" evidence="3">
    <location>
        <begin position="12"/>
        <end position="28"/>
    </location>
</feature>
<evidence type="ECO:0000313" key="5">
    <source>
        <dbReference type="EMBL" id="KAF5792592.1"/>
    </source>
</evidence>
<dbReference type="Pfam" id="PF10269">
    <property type="entry name" value="Tmemb_185A"/>
    <property type="match status" value="1"/>
</dbReference>
<dbReference type="EMBL" id="CM007898">
    <property type="protein sequence ID" value="OTG16290.1"/>
    <property type="molecule type" value="Genomic_DNA"/>
</dbReference>
<reference evidence="5" key="3">
    <citation type="submission" date="2020-06" db="EMBL/GenBank/DDBJ databases">
        <title>Helianthus annuus Genome sequencing and assembly Release 2.</title>
        <authorList>
            <person name="Gouzy J."/>
            <person name="Langlade N."/>
            <person name="Munos S."/>
        </authorList>
    </citation>
    <scope>NUCLEOTIDE SEQUENCE</scope>
    <source>
        <tissue evidence="5">Leaves</tissue>
    </source>
</reference>
<dbReference type="PANTHER" id="PTHR46859">
    <property type="entry name" value="TRANSMEMBRANE FRAGILE-X-F-ASSOCIATED PROTEIN"/>
    <property type="match status" value="1"/>
</dbReference>
<keyword evidence="2" id="KW-0175">Coiled coil</keyword>